<dbReference type="GO" id="GO:0015293">
    <property type="term" value="F:symporter activity"/>
    <property type="evidence" value="ECO:0007669"/>
    <property type="project" value="UniProtKB-KW"/>
</dbReference>
<reference evidence="9" key="1">
    <citation type="journal article" date="2013" name="Stand. Genomic Sci.">
        <title>Complete genome sequence of Coriobacterium glomerans type strain (PW2(T)) from the midgut of Pyrrhocoris apterus L. (red soldier bug).</title>
        <authorList>
            <person name="Stackebrandt E."/>
            <person name="Zeytun A."/>
            <person name="Lapidus A."/>
            <person name="Nolan M."/>
            <person name="Lucas S."/>
            <person name="Hammon N."/>
            <person name="Deshpande S."/>
            <person name="Cheng J.F."/>
            <person name="Tapia R."/>
            <person name="Goodwin L.A."/>
            <person name="Pitluck S."/>
            <person name="Liolios K."/>
            <person name="Pagani I."/>
            <person name="Ivanova N."/>
            <person name="Mavromatis K."/>
            <person name="Mikhailova N."/>
            <person name="Huntemann M."/>
            <person name="Pati A."/>
            <person name="Chen A."/>
            <person name="Palaniappan K."/>
            <person name="Chang Y.J."/>
            <person name="Land M."/>
            <person name="Hauser L."/>
            <person name="Rohde M."/>
            <person name="Pukall R."/>
            <person name="Goker M."/>
            <person name="Detter J.C."/>
            <person name="Woyke T."/>
            <person name="Bristow J."/>
            <person name="Eisen J.A."/>
            <person name="Markowitz V."/>
            <person name="Hugenholtz P."/>
            <person name="Kyrpides N.C."/>
            <person name="Klenk H.P."/>
        </authorList>
    </citation>
    <scope>NUCLEOTIDE SEQUENCE</scope>
    <source>
        <strain evidence="9">ATCC 49209 / DSM 20642 / JCM 10262 / PW2</strain>
    </source>
</reference>
<keyword evidence="9" id="KW-1185">Reference proteome</keyword>
<dbReference type="AlphaFoldDB" id="F2N8Y8"/>
<keyword evidence="4 7" id="KW-0812">Transmembrane</keyword>
<feature type="transmembrane region" description="Helical" evidence="7">
    <location>
        <begin position="322"/>
        <end position="347"/>
    </location>
</feature>
<proteinExistence type="predicted"/>
<feature type="transmembrane region" description="Helical" evidence="7">
    <location>
        <begin position="243"/>
        <end position="273"/>
    </location>
</feature>
<dbReference type="STRING" id="700015.Corgl_1489"/>
<feature type="transmembrane region" description="Helical" evidence="7">
    <location>
        <begin position="174"/>
        <end position="191"/>
    </location>
</feature>
<dbReference type="OrthoDB" id="9766690at2"/>
<gene>
    <name evidence="8" type="ordered locus">Corgl_1489</name>
</gene>
<keyword evidence="3" id="KW-1003">Cell membrane</keyword>
<dbReference type="InterPro" id="IPR036458">
    <property type="entry name" value="Na:dicarbo_symporter_sf"/>
</dbReference>
<dbReference type="HOGENOM" id="CLU_019375_7_1_11"/>
<name>F2N8Y8_CORGP</name>
<evidence type="ECO:0000313" key="9">
    <source>
        <dbReference type="Proteomes" id="UP000006851"/>
    </source>
</evidence>
<dbReference type="InterPro" id="IPR001991">
    <property type="entry name" value="Na-dicarboxylate_symporter"/>
</dbReference>
<protein>
    <submittedName>
        <fullName evidence="8">Sodium:dicarboxylate symporter</fullName>
    </submittedName>
</protein>
<evidence type="ECO:0000256" key="5">
    <source>
        <dbReference type="ARBA" id="ARBA00022989"/>
    </source>
</evidence>
<feature type="transmembrane region" description="Helical" evidence="7">
    <location>
        <begin position="359"/>
        <end position="377"/>
    </location>
</feature>
<feature type="transmembrane region" description="Helical" evidence="7">
    <location>
        <begin position="108"/>
        <end position="129"/>
    </location>
</feature>
<dbReference type="Gene3D" id="1.10.3860.10">
    <property type="entry name" value="Sodium:dicarboxylate symporter"/>
    <property type="match status" value="1"/>
</dbReference>
<dbReference type="Pfam" id="PF00375">
    <property type="entry name" value="SDF"/>
    <property type="match status" value="1"/>
</dbReference>
<organism evidence="8 9">
    <name type="scientific">Coriobacterium glomerans (strain ATCC 49209 / DSM 20642 / JCM 10262 / PW2)</name>
    <dbReference type="NCBI Taxonomy" id="700015"/>
    <lineage>
        <taxon>Bacteria</taxon>
        <taxon>Bacillati</taxon>
        <taxon>Actinomycetota</taxon>
        <taxon>Coriobacteriia</taxon>
        <taxon>Coriobacteriales</taxon>
        <taxon>Coriobacteriaceae</taxon>
        <taxon>Coriobacterium</taxon>
    </lineage>
</organism>
<dbReference type="Proteomes" id="UP000006851">
    <property type="component" value="Chromosome"/>
</dbReference>
<evidence type="ECO:0000256" key="2">
    <source>
        <dbReference type="ARBA" id="ARBA00022448"/>
    </source>
</evidence>
<dbReference type="RefSeq" id="WP_013709330.1">
    <property type="nucleotide sequence ID" value="NC_015389.1"/>
</dbReference>
<feature type="transmembrane region" description="Helical" evidence="7">
    <location>
        <begin position="63"/>
        <end position="87"/>
    </location>
</feature>
<keyword evidence="6 7" id="KW-0472">Membrane</keyword>
<dbReference type="SUPFAM" id="SSF118215">
    <property type="entry name" value="Proton glutamate symport protein"/>
    <property type="match status" value="1"/>
</dbReference>
<evidence type="ECO:0000256" key="3">
    <source>
        <dbReference type="ARBA" id="ARBA00022475"/>
    </source>
</evidence>
<sequence length="448" mass="48400">MRAKNRLSLMGRMVIALAVGFAVGIGFLGLKMRIGAESPIWREVYRILFANIEAASDADGIGIFYIVGQLFMHALQLGIMPLVFISLTLAMEGIEDRARLGRIAGKAILSFLIFYVICVVLASLIAYVVKSAGFFNISLPMNDLGDLQKVDEYNPLAIFMGIVPSNLFSVFSDNGAVLSVIFVAVVTGLCMHRMPDQTKPFRDLLRSIDRIVLTYLDFLIDRVSPWAICFMISRAFATYGVEYLLPAGAFVITVVLSGPVLLLSVYPIAIFMTTHLNPLPFIRKTVKTALLAAATQSSAAVLPENMASCVKELGCSSEYSSFILPCGMAIHMNGTTVMQIVAVTFIATAAGIDIQPYQIALAAGLSIIMAIATPPVPMAGVTLVFVLMNALGFTTDLCYMAYSLVLAINFPASMAVMPMNVVGDAAVDIIVCSKDGELDEETYNSRSR</sequence>
<evidence type="ECO:0000256" key="4">
    <source>
        <dbReference type="ARBA" id="ARBA00022692"/>
    </source>
</evidence>
<feature type="transmembrane region" description="Helical" evidence="7">
    <location>
        <begin position="12"/>
        <end position="30"/>
    </location>
</feature>
<evidence type="ECO:0000256" key="6">
    <source>
        <dbReference type="ARBA" id="ARBA00023136"/>
    </source>
</evidence>
<accession>F2N8Y8</accession>
<dbReference type="GO" id="GO:0005886">
    <property type="term" value="C:plasma membrane"/>
    <property type="evidence" value="ECO:0007669"/>
    <property type="project" value="UniProtKB-SubCell"/>
</dbReference>
<evidence type="ECO:0000256" key="1">
    <source>
        <dbReference type="ARBA" id="ARBA00004651"/>
    </source>
</evidence>
<keyword evidence="5 7" id="KW-1133">Transmembrane helix</keyword>
<evidence type="ECO:0000256" key="7">
    <source>
        <dbReference type="SAM" id="Phobius"/>
    </source>
</evidence>
<evidence type="ECO:0000313" key="8">
    <source>
        <dbReference type="EMBL" id="AEB07588.1"/>
    </source>
</evidence>
<dbReference type="PANTHER" id="PTHR42865:SF7">
    <property type="entry name" value="PROTON_GLUTAMATE-ASPARTATE SYMPORTER"/>
    <property type="match status" value="1"/>
</dbReference>
<dbReference type="EMBL" id="CP002628">
    <property type="protein sequence ID" value="AEB07588.1"/>
    <property type="molecule type" value="Genomic_DNA"/>
</dbReference>
<dbReference type="KEGG" id="cgo:Corgl_1489"/>
<keyword evidence="2" id="KW-0813">Transport</keyword>
<dbReference type="PANTHER" id="PTHR42865">
    <property type="entry name" value="PROTON/GLUTAMATE-ASPARTATE SYMPORTER"/>
    <property type="match status" value="1"/>
</dbReference>
<dbReference type="PRINTS" id="PR00173">
    <property type="entry name" value="EDTRNSPORT"/>
</dbReference>
<dbReference type="eggNOG" id="COG1301">
    <property type="taxonomic scope" value="Bacteria"/>
</dbReference>
<comment type="subcellular location">
    <subcellularLocation>
        <location evidence="1">Cell membrane</location>
        <topology evidence="1">Multi-pass membrane protein</topology>
    </subcellularLocation>
</comment>